<keyword evidence="1" id="KW-0812">Transmembrane</keyword>
<protein>
    <submittedName>
        <fullName evidence="2">Uncharacterized protein</fullName>
    </submittedName>
</protein>
<evidence type="ECO:0000313" key="3">
    <source>
        <dbReference type="Proteomes" id="UP000184287"/>
    </source>
</evidence>
<dbReference type="AlphaFoldDB" id="A0A1M4UCP8"/>
<feature type="transmembrane region" description="Helical" evidence="1">
    <location>
        <begin position="12"/>
        <end position="31"/>
    </location>
</feature>
<dbReference type="OrthoDB" id="769989at2"/>
<dbReference type="Proteomes" id="UP000184287">
    <property type="component" value="Unassembled WGS sequence"/>
</dbReference>
<feature type="transmembrane region" description="Helical" evidence="1">
    <location>
        <begin position="92"/>
        <end position="116"/>
    </location>
</feature>
<gene>
    <name evidence="2" type="ORF">SAMN04488522_101505</name>
</gene>
<dbReference type="STRING" id="288992.SAMN04488522_101505"/>
<name>A0A1M4UCP8_9SPHI</name>
<accession>A0A1M4UCP8</accession>
<feature type="transmembrane region" description="Helical" evidence="1">
    <location>
        <begin position="137"/>
        <end position="157"/>
    </location>
</feature>
<evidence type="ECO:0000313" key="2">
    <source>
        <dbReference type="EMBL" id="SHE54330.1"/>
    </source>
</evidence>
<keyword evidence="1" id="KW-0472">Membrane</keyword>
<feature type="transmembrane region" description="Helical" evidence="1">
    <location>
        <begin position="43"/>
        <end position="61"/>
    </location>
</feature>
<organism evidence="2 3">
    <name type="scientific">Pedobacter caeni</name>
    <dbReference type="NCBI Taxonomy" id="288992"/>
    <lineage>
        <taxon>Bacteria</taxon>
        <taxon>Pseudomonadati</taxon>
        <taxon>Bacteroidota</taxon>
        <taxon>Sphingobacteriia</taxon>
        <taxon>Sphingobacteriales</taxon>
        <taxon>Sphingobacteriaceae</taxon>
        <taxon>Pedobacter</taxon>
    </lineage>
</organism>
<evidence type="ECO:0000256" key="1">
    <source>
        <dbReference type="SAM" id="Phobius"/>
    </source>
</evidence>
<sequence length="169" mass="19128">MSVSNYSKVRKIMLTAGAVISLVSVFVIYPIEYSKSSYVSDFILSITGITIGTLLILYGLTGGLFIKYLGFLVLSAITGFFCWYFYPVADNWWSGVMALYCGIPSGIIAALLFFIIRYYLFFRNKAFPVDRSARNILFLKQLVLYFVLLAIVSVLFLKGGDWIYDIFQS</sequence>
<proteinExistence type="predicted"/>
<feature type="transmembrane region" description="Helical" evidence="1">
    <location>
        <begin position="68"/>
        <end position="86"/>
    </location>
</feature>
<keyword evidence="1" id="KW-1133">Transmembrane helix</keyword>
<dbReference type="EMBL" id="FQUQ01000001">
    <property type="protein sequence ID" value="SHE54330.1"/>
    <property type="molecule type" value="Genomic_DNA"/>
</dbReference>
<reference evidence="3" key="1">
    <citation type="submission" date="2016-11" db="EMBL/GenBank/DDBJ databases">
        <authorList>
            <person name="Varghese N."/>
            <person name="Submissions S."/>
        </authorList>
    </citation>
    <scope>NUCLEOTIDE SEQUENCE [LARGE SCALE GENOMIC DNA]</scope>
    <source>
        <strain evidence="3">DSM 16990</strain>
    </source>
</reference>
<keyword evidence="3" id="KW-1185">Reference proteome</keyword>
<dbReference type="RefSeq" id="WP_073226960.1">
    <property type="nucleotide sequence ID" value="NZ_FQUQ01000001.1"/>
</dbReference>